<evidence type="ECO:0000313" key="1">
    <source>
        <dbReference type="EMBL" id="MPM96810.1"/>
    </source>
</evidence>
<dbReference type="Pfam" id="PF08890">
    <property type="entry name" value="Phage_TAC_5"/>
    <property type="match status" value="1"/>
</dbReference>
<dbReference type="AlphaFoldDB" id="A0A645E4V3"/>
<reference evidence="1" key="1">
    <citation type="submission" date="2019-08" db="EMBL/GenBank/DDBJ databases">
        <authorList>
            <person name="Kucharzyk K."/>
            <person name="Murdoch R.W."/>
            <person name="Higgins S."/>
            <person name="Loffler F."/>
        </authorList>
    </citation>
    <scope>NUCLEOTIDE SEQUENCE</scope>
</reference>
<dbReference type="Gene3D" id="3.30.2220.30">
    <property type="match status" value="1"/>
</dbReference>
<name>A0A645E4V3_9ZZZZ</name>
<comment type="caution">
    <text evidence="1">The sequence shown here is derived from an EMBL/GenBank/DDBJ whole genome shotgun (WGS) entry which is preliminary data.</text>
</comment>
<accession>A0A645E4V3</accession>
<sequence>MSELKLFLKANKKQKENTKYAATKSLVDEKGNPLMWEIKPIATRESENIREACMIEVPVKGKSNAYRPKLNTGLYLAKMMVASIVFPNLYDAELQDSYGVKTPEELLKEIIDDPGEYNEFASFVQEFNGFNTSMEDKVEEAKN</sequence>
<organism evidence="1">
    <name type="scientific">bioreactor metagenome</name>
    <dbReference type="NCBI Taxonomy" id="1076179"/>
    <lineage>
        <taxon>unclassified sequences</taxon>
        <taxon>metagenomes</taxon>
        <taxon>ecological metagenomes</taxon>
    </lineage>
</organism>
<protein>
    <recommendedName>
        <fullName evidence="2">Phage XkdN-like protein</fullName>
    </recommendedName>
</protein>
<evidence type="ECO:0008006" key="2">
    <source>
        <dbReference type="Google" id="ProtNLM"/>
    </source>
</evidence>
<dbReference type="InterPro" id="IPR038559">
    <property type="entry name" value="XkdN-like_sf"/>
</dbReference>
<dbReference type="EMBL" id="VSSQ01043149">
    <property type="protein sequence ID" value="MPM96810.1"/>
    <property type="molecule type" value="Genomic_DNA"/>
</dbReference>
<gene>
    <name evidence="1" type="primary">yqbN_3</name>
    <name evidence="1" type="ORF">SDC9_143975</name>
</gene>
<proteinExistence type="predicted"/>
<dbReference type="InterPro" id="IPR014986">
    <property type="entry name" value="XkdN-like"/>
</dbReference>